<accession>A0ACB5U3R4</accession>
<proteinExistence type="predicted"/>
<dbReference type="EMBL" id="BSXV01004496">
    <property type="protein sequence ID" value="GMF00616.1"/>
    <property type="molecule type" value="Genomic_DNA"/>
</dbReference>
<reference evidence="1" key="1">
    <citation type="submission" date="2023-04" db="EMBL/GenBank/DDBJ databases">
        <title>Candida boidinii NBRC 1967.</title>
        <authorList>
            <person name="Ichikawa N."/>
            <person name="Sato H."/>
            <person name="Tonouchi N."/>
        </authorList>
    </citation>
    <scope>NUCLEOTIDE SEQUENCE</scope>
    <source>
        <strain evidence="1">NBRC 1967</strain>
    </source>
</reference>
<comment type="caution">
    <text evidence="1">The sequence shown here is derived from an EMBL/GenBank/DDBJ whole genome shotgun (WGS) entry which is preliminary data.</text>
</comment>
<evidence type="ECO:0000313" key="2">
    <source>
        <dbReference type="Proteomes" id="UP001165101"/>
    </source>
</evidence>
<organism evidence="1 2">
    <name type="scientific">Candida boidinii</name>
    <name type="common">Yeast</name>
    <dbReference type="NCBI Taxonomy" id="5477"/>
    <lineage>
        <taxon>Eukaryota</taxon>
        <taxon>Fungi</taxon>
        <taxon>Dikarya</taxon>
        <taxon>Ascomycota</taxon>
        <taxon>Saccharomycotina</taxon>
        <taxon>Pichiomycetes</taxon>
        <taxon>Pichiales</taxon>
        <taxon>Pichiaceae</taxon>
        <taxon>Ogataea</taxon>
        <taxon>Ogataea/Candida clade</taxon>
    </lineage>
</organism>
<name>A0ACB5U3R4_CANBO</name>
<protein>
    <submittedName>
        <fullName evidence="1">Unnamed protein product</fullName>
    </submittedName>
</protein>
<gene>
    <name evidence="1" type="ORF">Cboi01_000560400</name>
</gene>
<dbReference type="Proteomes" id="UP001165101">
    <property type="component" value="Unassembled WGS sequence"/>
</dbReference>
<sequence>MQETQNGTSDNSKINKNSDEDTNSDIVGDFDESNKDTQMRIPKYNPGKNYPPILPKIMDPVIESKVFMHKSKVNGSKYLSKEDMLHSHNERFEFLGDSILNNLITIMLYKNFPNANEGELSIMRSKLVNNAILSEWSQLYGFHKKLNAELSDNLKNGNLKIYADIFEAYIGGLIVDNSLNFENIRTWLYLLCEPIFKDFKSAKDIKNVDVLNKNAKGELYALIGSASMPPKYISTECKDAGGEKLFKVQCQISNEVIGVA</sequence>
<evidence type="ECO:0000313" key="1">
    <source>
        <dbReference type="EMBL" id="GMF00616.1"/>
    </source>
</evidence>
<keyword evidence="2" id="KW-1185">Reference proteome</keyword>